<accession>A0A8H8A151</accession>
<organism evidence="1 2">
    <name type="scientific">Olpidium bornovanus</name>
    <dbReference type="NCBI Taxonomy" id="278681"/>
    <lineage>
        <taxon>Eukaryota</taxon>
        <taxon>Fungi</taxon>
        <taxon>Fungi incertae sedis</taxon>
        <taxon>Olpidiomycota</taxon>
        <taxon>Olpidiomycotina</taxon>
        <taxon>Olpidiomycetes</taxon>
        <taxon>Olpidiales</taxon>
        <taxon>Olpidiaceae</taxon>
        <taxon>Olpidium</taxon>
    </lineage>
</organism>
<sequence length="166" mass="18146">MASARDRLLATLADASSQQPERLRAAEAQLKEWEGSPHFLAALQLASGFNGGPRSTPRQVCLTSFFFALCGAVVPTHPPVTGYIFGPERGTACTLAGGDISQEPHRPILEEDLEGVGFNLRLPNFRWETADVCAPLSLAREIDHEEKAKIRSRLLQPLSEPISEVR</sequence>
<gene>
    <name evidence="1" type="ORF">BJ554DRAFT_2327</name>
</gene>
<dbReference type="AlphaFoldDB" id="A0A8H8A151"/>
<keyword evidence="2" id="KW-1185">Reference proteome</keyword>
<dbReference type="InterPro" id="IPR016024">
    <property type="entry name" value="ARM-type_fold"/>
</dbReference>
<comment type="caution">
    <text evidence="1">The sequence shown here is derived from an EMBL/GenBank/DDBJ whole genome shotgun (WGS) entry which is preliminary data.</text>
</comment>
<dbReference type="OrthoDB" id="361693at2759"/>
<evidence type="ECO:0000313" key="1">
    <source>
        <dbReference type="EMBL" id="KAG5463020.1"/>
    </source>
</evidence>
<proteinExistence type="predicted"/>
<dbReference type="Proteomes" id="UP000673691">
    <property type="component" value="Unassembled WGS sequence"/>
</dbReference>
<dbReference type="EMBL" id="JAEFCI010001264">
    <property type="protein sequence ID" value="KAG5463020.1"/>
    <property type="molecule type" value="Genomic_DNA"/>
</dbReference>
<reference evidence="1 2" key="1">
    <citation type="journal article" name="Sci. Rep.">
        <title>Genome-scale phylogenetic analyses confirm Olpidium as the closest living zoosporic fungus to the non-flagellated, terrestrial fungi.</title>
        <authorList>
            <person name="Chang Y."/>
            <person name="Rochon D."/>
            <person name="Sekimoto S."/>
            <person name="Wang Y."/>
            <person name="Chovatia M."/>
            <person name="Sandor L."/>
            <person name="Salamov A."/>
            <person name="Grigoriev I.V."/>
            <person name="Stajich J.E."/>
            <person name="Spatafora J.W."/>
        </authorList>
    </citation>
    <scope>NUCLEOTIDE SEQUENCE [LARGE SCALE GENOMIC DNA]</scope>
    <source>
        <strain evidence="1">S191</strain>
    </source>
</reference>
<protein>
    <submittedName>
        <fullName evidence="1">Uncharacterized protein</fullName>
    </submittedName>
</protein>
<evidence type="ECO:0000313" key="2">
    <source>
        <dbReference type="Proteomes" id="UP000673691"/>
    </source>
</evidence>
<name>A0A8H8A151_9FUNG</name>
<dbReference type="SUPFAM" id="SSF48371">
    <property type="entry name" value="ARM repeat"/>
    <property type="match status" value="1"/>
</dbReference>